<evidence type="ECO:0000313" key="3">
    <source>
        <dbReference type="Proteomes" id="UP000601435"/>
    </source>
</evidence>
<sequence length="747" mass="81975">MIGKVSELKDEIDEEEWEVQLDLEPGMVEVDNRRRAEQIRNDLQDCLVNRAHTEILKLSGQDFNESGSMVTIKNAMEGEMVTIKDAVEGEMVTIKVSVRLAIKAYANTIHRRPDQFQVNTKRLTLKYPDVTAGKIFHEEAAIEEHEKTIPGNYGVTNAMAATAGKYTLHDGTVAVVAHSTDSLPAPSPEEELPDIERPPPLPAAAGRPAGEEARQGAPPRADLFINDLVGVDTVFGTTGLTERAGGIFQDILYKEPPDDTDANRAMRMRKATATVFHEADCDQDLHRLAAEEPREKRSHVELLEMYHMSLTMHTTLAKRRKKEARLKDFKGDDGARVDRAILKEVNNNLETSAYKILSSQAQSEGFQIASTGKPGLRYLRGPGGDPRNAQGPDSYADAKHKLGTNQKEKGCFTGKDISLQPDGSMLIQEFYVKEKVSDLIECNKIIDEAIQQSKLGIRVMPIDWKDLRVSVVTDAAWGNLTYEISFGSRTPRKIFGAAQAAAAPLRRCSLEELKLWTLAAEGQAWRAESMRIPVLERLRCGAPQVDRHSSDDCRSADKGPSSSLPSVCDVSRQVALEMAQNRTRMQSPLSSSLAYREATEPAGMEPTTERHDEGVGKPRTFLSRLFEGVRHRGWWRRITCRRSFAMPAAPGSEGPPAVAGVPASAETQMLLGEVARCSDTEQKAVAGQDGRASAGSAGEAARCSERSTAAPLGPPASRADEHHQSWRTTSTFLPVFLSGFLVDEGGA</sequence>
<reference evidence="2" key="1">
    <citation type="submission" date="2021-02" db="EMBL/GenBank/DDBJ databases">
        <authorList>
            <person name="Dougan E. K."/>
            <person name="Rhodes N."/>
            <person name="Thang M."/>
            <person name="Chan C."/>
        </authorList>
    </citation>
    <scope>NUCLEOTIDE SEQUENCE</scope>
</reference>
<organism evidence="2 3">
    <name type="scientific">Symbiodinium necroappetens</name>
    <dbReference type="NCBI Taxonomy" id="1628268"/>
    <lineage>
        <taxon>Eukaryota</taxon>
        <taxon>Sar</taxon>
        <taxon>Alveolata</taxon>
        <taxon>Dinophyceae</taxon>
        <taxon>Suessiales</taxon>
        <taxon>Symbiodiniaceae</taxon>
        <taxon>Symbiodinium</taxon>
    </lineage>
</organism>
<dbReference type="Proteomes" id="UP000601435">
    <property type="component" value="Unassembled WGS sequence"/>
</dbReference>
<feature type="region of interest" description="Disordered" evidence="1">
    <location>
        <begin position="180"/>
        <end position="218"/>
    </location>
</feature>
<comment type="caution">
    <text evidence="2">The sequence shown here is derived from an EMBL/GenBank/DDBJ whole genome shotgun (WGS) entry which is preliminary data.</text>
</comment>
<gene>
    <name evidence="2" type="ORF">SNEC2469_LOCUS34881</name>
</gene>
<protein>
    <submittedName>
        <fullName evidence="2">Uncharacterized protein</fullName>
    </submittedName>
</protein>
<feature type="region of interest" description="Disordered" evidence="1">
    <location>
        <begin position="681"/>
        <end position="725"/>
    </location>
</feature>
<feature type="compositionally biased region" description="Basic and acidic residues" evidence="1">
    <location>
        <begin position="544"/>
        <end position="557"/>
    </location>
</feature>
<proteinExistence type="predicted"/>
<dbReference type="AlphaFoldDB" id="A0A813CH88"/>
<dbReference type="EMBL" id="CAJNJA010098319">
    <property type="protein sequence ID" value="CAE7942998.1"/>
    <property type="molecule type" value="Genomic_DNA"/>
</dbReference>
<accession>A0A813CH88</accession>
<evidence type="ECO:0000313" key="2">
    <source>
        <dbReference type="EMBL" id="CAE7942998.1"/>
    </source>
</evidence>
<feature type="region of interest" description="Disordered" evidence="1">
    <location>
        <begin position="544"/>
        <end position="566"/>
    </location>
</feature>
<name>A0A813CH88_9DINO</name>
<dbReference type="OrthoDB" id="425686at2759"/>
<keyword evidence="3" id="KW-1185">Reference proteome</keyword>
<feature type="compositionally biased region" description="Low complexity" evidence="1">
    <location>
        <begin position="690"/>
        <end position="701"/>
    </location>
</feature>
<evidence type="ECO:0000256" key="1">
    <source>
        <dbReference type="SAM" id="MobiDB-lite"/>
    </source>
</evidence>